<protein>
    <submittedName>
        <fullName evidence="4">SWIM zinc finger family protein</fullName>
    </submittedName>
</protein>
<dbReference type="Pfam" id="PF04434">
    <property type="entry name" value="SWIM"/>
    <property type="match status" value="1"/>
</dbReference>
<dbReference type="InterPro" id="IPR007527">
    <property type="entry name" value="Znf_SWIM"/>
</dbReference>
<evidence type="ECO:0000256" key="1">
    <source>
        <dbReference type="PROSITE-ProRule" id="PRU00325"/>
    </source>
</evidence>
<evidence type="ECO:0000313" key="4">
    <source>
        <dbReference type="EMBL" id="MFC3831994.1"/>
    </source>
</evidence>
<dbReference type="PROSITE" id="PS50966">
    <property type="entry name" value="ZF_SWIM"/>
    <property type="match status" value="1"/>
</dbReference>
<feature type="domain" description="SWIM-type" evidence="3">
    <location>
        <begin position="57"/>
        <end position="90"/>
    </location>
</feature>
<feature type="region of interest" description="Disordered" evidence="2">
    <location>
        <begin position="113"/>
        <end position="150"/>
    </location>
</feature>
<organism evidence="4 5">
    <name type="scientific">Deinococcus rufus</name>
    <dbReference type="NCBI Taxonomy" id="2136097"/>
    <lineage>
        <taxon>Bacteria</taxon>
        <taxon>Thermotogati</taxon>
        <taxon>Deinococcota</taxon>
        <taxon>Deinococci</taxon>
        <taxon>Deinococcales</taxon>
        <taxon>Deinococcaceae</taxon>
        <taxon>Deinococcus</taxon>
    </lineage>
</organism>
<keyword evidence="1" id="KW-0863">Zinc-finger</keyword>
<keyword evidence="1" id="KW-0862">Zinc</keyword>
<sequence length="445" mass="46578">MTVTPAPLTPDAILALAPDSGSAANARKLATPGKWRNLNAPAGSVWGECQGSGKDPYLTGVDLSGPVGKCSCPSRKFPCKHALALLLLRATHPDDFGAAPPPESLQTWLDGRAARAEGERQKAEGEKTPAGGKAGPDPAAQAKRRAAREKKVTGGLDSLQTFLHDLVRDGLAQAPARPYTDWDTQAARLVDAQAPGAARLVRQIPEHLGDPAALLAHLARLHLLTEAWPRRDSLSEPEHADLRAAVGFPLDSAGVLEGGGVIAAWNVMGQGLTVEDTISTRRTWLVSGDDTALLLDFSAGGRPFPPALPPGHTVRAEVCFAPGAVPQRALLRGEALATPPAPRPPSVTLDALLDRHGAALAANPWLERTAHLTGPLHVIPGDPWHAQDSTGRLPITGSDRSLYTLLALGGGQPLPVYAEWDGAALTPLSVLHGGALLPLRQEGSE</sequence>
<dbReference type="RefSeq" id="WP_322472858.1">
    <property type="nucleotide sequence ID" value="NZ_JBHRZG010000003.1"/>
</dbReference>
<evidence type="ECO:0000313" key="5">
    <source>
        <dbReference type="Proteomes" id="UP001595803"/>
    </source>
</evidence>
<feature type="compositionally biased region" description="Low complexity" evidence="2">
    <location>
        <begin position="128"/>
        <end position="141"/>
    </location>
</feature>
<feature type="compositionally biased region" description="Basic and acidic residues" evidence="2">
    <location>
        <begin position="113"/>
        <end position="127"/>
    </location>
</feature>
<comment type="caution">
    <text evidence="4">The sequence shown here is derived from an EMBL/GenBank/DDBJ whole genome shotgun (WGS) entry which is preliminary data.</text>
</comment>
<dbReference type="EMBL" id="JBHRZG010000003">
    <property type="protein sequence ID" value="MFC3831994.1"/>
    <property type="molecule type" value="Genomic_DNA"/>
</dbReference>
<keyword evidence="5" id="KW-1185">Reference proteome</keyword>
<proteinExistence type="predicted"/>
<dbReference type="Proteomes" id="UP001595803">
    <property type="component" value="Unassembled WGS sequence"/>
</dbReference>
<evidence type="ECO:0000256" key="2">
    <source>
        <dbReference type="SAM" id="MobiDB-lite"/>
    </source>
</evidence>
<gene>
    <name evidence="4" type="ORF">ACFOSB_03910</name>
</gene>
<name>A0ABV7Z4P4_9DEIO</name>
<keyword evidence="1" id="KW-0479">Metal-binding</keyword>
<reference evidence="5" key="1">
    <citation type="journal article" date="2019" name="Int. J. Syst. Evol. Microbiol.">
        <title>The Global Catalogue of Microorganisms (GCM) 10K type strain sequencing project: providing services to taxonomists for standard genome sequencing and annotation.</title>
        <authorList>
            <consortium name="The Broad Institute Genomics Platform"/>
            <consortium name="The Broad Institute Genome Sequencing Center for Infectious Disease"/>
            <person name="Wu L."/>
            <person name="Ma J."/>
        </authorList>
    </citation>
    <scope>NUCLEOTIDE SEQUENCE [LARGE SCALE GENOMIC DNA]</scope>
    <source>
        <strain evidence="5">CCTCC AB 2017081</strain>
    </source>
</reference>
<accession>A0ABV7Z4P4</accession>
<evidence type="ECO:0000259" key="3">
    <source>
        <dbReference type="PROSITE" id="PS50966"/>
    </source>
</evidence>